<feature type="domain" description="Hedgehog/Intein (Hint)" evidence="1">
    <location>
        <begin position="150"/>
        <end position="294"/>
    </location>
</feature>
<sequence length="353" mass="38524">MKINLIKNGDFELKGQDWSGNDHEVNPRQAYFGGTVKGWAVEMDGSAGEVTTVYEQNIAVPSAIETELQFLLGLRKNLATDVGEGARVEILDSTGAVLVSQDVLPTANAMQTFKIPVEFTEAGTYTVRFTELGPQDGLGAVLDDVALMLCFAGETRIDTSTGSKAARDIRPGDQVRTASGLSTVRWVGCRRIETARMDSEPRLRPVKIAAGALGNGLPVAELRVSRQHRMLVSSPICQRMFGKDEALVSAIRLTELPGIEIDWSVPEIEYVHLLFDEHEIVFAEGATSESLLLGEQARIMLPPAALDEIRLIFPELADPDELITPARMIPANTQQRKLVYRLSKNGKLPLSAA</sequence>
<dbReference type="InterPro" id="IPR036844">
    <property type="entry name" value="Hint_dom_sf"/>
</dbReference>
<name>A0A1G7BIR4_9RHOB</name>
<dbReference type="AlphaFoldDB" id="A0A1G7BIR4"/>
<dbReference type="InterPro" id="IPR028992">
    <property type="entry name" value="Hedgehog/Intein_dom"/>
</dbReference>
<reference evidence="2 3" key="1">
    <citation type="submission" date="2016-10" db="EMBL/GenBank/DDBJ databases">
        <authorList>
            <person name="de Groot N.N."/>
        </authorList>
    </citation>
    <scope>NUCLEOTIDE SEQUENCE [LARGE SCALE GENOMIC DNA]</scope>
    <source>
        <strain evidence="2 3">DSM 22220</strain>
    </source>
</reference>
<gene>
    <name evidence="2" type="ORF">SAMN05421538_105112</name>
</gene>
<keyword evidence="3" id="KW-1185">Reference proteome</keyword>
<accession>A0A1G7BIR4</accession>
<dbReference type="Gene3D" id="2.60.120.260">
    <property type="entry name" value="Galactose-binding domain-like"/>
    <property type="match status" value="1"/>
</dbReference>
<organism evidence="2 3">
    <name type="scientific">Paracoccus isoporae</name>
    <dbReference type="NCBI Taxonomy" id="591205"/>
    <lineage>
        <taxon>Bacteria</taxon>
        <taxon>Pseudomonadati</taxon>
        <taxon>Pseudomonadota</taxon>
        <taxon>Alphaproteobacteria</taxon>
        <taxon>Rhodobacterales</taxon>
        <taxon>Paracoccaceae</taxon>
        <taxon>Paracoccus</taxon>
    </lineage>
</organism>
<dbReference type="SUPFAM" id="SSF51294">
    <property type="entry name" value="Hedgehog/intein (Hint) domain"/>
    <property type="match status" value="1"/>
</dbReference>
<evidence type="ECO:0000259" key="1">
    <source>
        <dbReference type="Pfam" id="PF13403"/>
    </source>
</evidence>
<dbReference type="RefSeq" id="WP_090523391.1">
    <property type="nucleotide sequence ID" value="NZ_FNAH01000005.1"/>
</dbReference>
<proteinExistence type="predicted"/>
<protein>
    <submittedName>
        <fullName evidence="2">Hint domain-containing protein</fullName>
    </submittedName>
</protein>
<dbReference type="EMBL" id="FNAH01000005">
    <property type="protein sequence ID" value="SDE27011.1"/>
    <property type="molecule type" value="Genomic_DNA"/>
</dbReference>
<dbReference type="Pfam" id="PF13403">
    <property type="entry name" value="Hint_2"/>
    <property type="match status" value="1"/>
</dbReference>
<dbReference type="STRING" id="591205.SAMN05421538_105112"/>
<dbReference type="Gene3D" id="2.170.16.10">
    <property type="entry name" value="Hedgehog/Intein (Hint) domain"/>
    <property type="match status" value="1"/>
</dbReference>
<dbReference type="Proteomes" id="UP000199344">
    <property type="component" value="Unassembled WGS sequence"/>
</dbReference>
<dbReference type="OrthoDB" id="6305173at2"/>
<evidence type="ECO:0000313" key="3">
    <source>
        <dbReference type="Proteomes" id="UP000199344"/>
    </source>
</evidence>
<evidence type="ECO:0000313" key="2">
    <source>
        <dbReference type="EMBL" id="SDE27011.1"/>
    </source>
</evidence>